<gene>
    <name evidence="3" type="ORF">AALM99_10795</name>
</gene>
<keyword evidence="1" id="KW-0227">DNA damage</keyword>
<dbReference type="PANTHER" id="PTHR42942:SF1">
    <property type="entry name" value="ALKYLTRANSFERASE-LIKE PROTEIN 1"/>
    <property type="match status" value="1"/>
</dbReference>
<protein>
    <submittedName>
        <fullName evidence="3">MGMT family protein</fullName>
    </submittedName>
</protein>
<evidence type="ECO:0000313" key="4">
    <source>
        <dbReference type="Proteomes" id="UP001565242"/>
    </source>
</evidence>
<comment type="caution">
    <text evidence="3">The sequence shown here is derived from an EMBL/GenBank/DDBJ whole genome shotgun (WGS) entry which is preliminary data.</text>
</comment>
<evidence type="ECO:0000256" key="1">
    <source>
        <dbReference type="ARBA" id="ARBA00022763"/>
    </source>
</evidence>
<keyword evidence="4" id="KW-1185">Reference proteome</keyword>
<dbReference type="Proteomes" id="UP001565242">
    <property type="component" value="Unassembled WGS sequence"/>
</dbReference>
<feature type="domain" description="Methylated-DNA-[protein]-cysteine S-methyltransferase DNA binding" evidence="2">
    <location>
        <begin position="12"/>
        <end position="89"/>
    </location>
</feature>
<name>A0ABV4DC57_9LACT</name>
<evidence type="ECO:0000313" key="3">
    <source>
        <dbReference type="EMBL" id="MEY8538909.1"/>
    </source>
</evidence>
<dbReference type="InterPro" id="IPR052520">
    <property type="entry name" value="ATL_DNA_repair"/>
</dbReference>
<reference evidence="3 4" key="1">
    <citation type="submission" date="2024-03" db="EMBL/GenBank/DDBJ databases">
        <title>Mouse gut bacterial collection (mGBC) of GemPharmatech.</title>
        <authorList>
            <person name="He Y."/>
            <person name="Dong L."/>
            <person name="Wu D."/>
            <person name="Gao X."/>
            <person name="Lin Z."/>
        </authorList>
    </citation>
    <scope>NUCLEOTIDE SEQUENCE [LARGE SCALE GENOMIC DNA]</scope>
    <source>
        <strain evidence="3 4">20-218</strain>
    </source>
</reference>
<dbReference type="Gene3D" id="1.10.10.10">
    <property type="entry name" value="Winged helix-like DNA-binding domain superfamily/Winged helix DNA-binding domain"/>
    <property type="match status" value="1"/>
</dbReference>
<proteinExistence type="predicted"/>
<dbReference type="SUPFAM" id="SSF46767">
    <property type="entry name" value="Methylated DNA-protein cysteine methyltransferase, C-terminal domain"/>
    <property type="match status" value="1"/>
</dbReference>
<evidence type="ECO:0000259" key="2">
    <source>
        <dbReference type="Pfam" id="PF01035"/>
    </source>
</evidence>
<dbReference type="CDD" id="cd06445">
    <property type="entry name" value="ATase"/>
    <property type="match status" value="1"/>
</dbReference>
<dbReference type="RefSeq" id="WP_369918902.1">
    <property type="nucleotide sequence ID" value="NZ_JBCLSQ010000037.1"/>
</dbReference>
<dbReference type="InterPro" id="IPR014048">
    <property type="entry name" value="MethylDNA_cys_MeTrfase_DNA-bd"/>
</dbReference>
<dbReference type="InterPro" id="IPR036388">
    <property type="entry name" value="WH-like_DNA-bd_sf"/>
</dbReference>
<dbReference type="Pfam" id="PF01035">
    <property type="entry name" value="DNA_binding_1"/>
    <property type="match status" value="1"/>
</dbReference>
<organism evidence="3 4">
    <name type="scientific">Lactococcus muris</name>
    <dbReference type="NCBI Taxonomy" id="2941330"/>
    <lineage>
        <taxon>Bacteria</taxon>
        <taxon>Bacillati</taxon>
        <taxon>Bacillota</taxon>
        <taxon>Bacilli</taxon>
        <taxon>Lactobacillales</taxon>
        <taxon>Streptococcaceae</taxon>
        <taxon>Lactococcus</taxon>
    </lineage>
</organism>
<accession>A0ABV4DC57</accession>
<sequence length="105" mass="12102">MVKEFQELKPETQRILREIKKVPYGQVSSYRDIAVRAGLINGARQVARALHGLSEIHQLPWWRIIRSDGTIGMHGEGRMEQIRLLKLEGFEVTDSGKVKQKIDHK</sequence>
<dbReference type="EMBL" id="JBCLSQ010000037">
    <property type="protein sequence ID" value="MEY8538909.1"/>
    <property type="molecule type" value="Genomic_DNA"/>
</dbReference>
<dbReference type="PANTHER" id="PTHR42942">
    <property type="entry name" value="6-O-METHYLGUANINE DNA METHYLTRANSFERASE"/>
    <property type="match status" value="1"/>
</dbReference>
<dbReference type="InterPro" id="IPR036217">
    <property type="entry name" value="MethylDNA_cys_MeTrfase_DNAb"/>
</dbReference>